<accession>A0A0N7LWS6</accession>
<dbReference type="AlphaFoldDB" id="A0A0N7LWS6"/>
<dbReference type="Proteomes" id="UP000051086">
    <property type="component" value="Unassembled WGS sequence"/>
</dbReference>
<sequence>MSAKFLTTTAVAALIATSAATSALAEIELGIYGGYQTSPHSRIEGTLPNTGDYSELIGWEGKPFAAPPYYGLRATYWRENNSGFALEWTHAKVYGADDSALFDRLEFTDGLNIITVNYAKRWPGKWNQFTPYVSAGVGIALPHVDVTPADPADGGRTYEYQQTGPAARLTAGASYALNDNWNLFSEYQFTWSQNDADLEGGGDLSTRIITNSVNFGISYSF</sequence>
<dbReference type="EMBL" id="CYSB01000041">
    <property type="protein sequence ID" value="CUH69922.1"/>
    <property type="molecule type" value="Genomic_DNA"/>
</dbReference>
<evidence type="ECO:0000259" key="2">
    <source>
        <dbReference type="Pfam" id="PF01389"/>
    </source>
</evidence>
<dbReference type="EMBL" id="CYSC01000038">
    <property type="protein sequence ID" value="CUH73309.1"/>
    <property type="molecule type" value="Genomic_DNA"/>
</dbReference>
<dbReference type="RefSeq" id="WP_058244467.1">
    <property type="nucleotide sequence ID" value="NZ_CYSB01000041.1"/>
</dbReference>
<gene>
    <name evidence="3" type="ORF">TL5118_03893</name>
    <name evidence="4" type="ORF">TL5120_03117</name>
</gene>
<evidence type="ECO:0000313" key="3">
    <source>
        <dbReference type="EMBL" id="CUH69922.1"/>
    </source>
</evidence>
<dbReference type="InterPro" id="IPR011250">
    <property type="entry name" value="OMP/PagP_B-barrel"/>
</dbReference>
<dbReference type="SUPFAM" id="SSF56925">
    <property type="entry name" value="OMPA-like"/>
    <property type="match status" value="1"/>
</dbReference>
<evidence type="ECO:0000313" key="5">
    <source>
        <dbReference type="Proteomes" id="UP000051086"/>
    </source>
</evidence>
<evidence type="ECO:0000313" key="4">
    <source>
        <dbReference type="EMBL" id="CUH73309.1"/>
    </source>
</evidence>
<dbReference type="Proteomes" id="UP000051887">
    <property type="component" value="Unassembled WGS sequence"/>
</dbReference>
<dbReference type="Gene3D" id="2.40.160.20">
    <property type="match status" value="1"/>
</dbReference>
<keyword evidence="5" id="KW-1185">Reference proteome</keyword>
<evidence type="ECO:0000313" key="6">
    <source>
        <dbReference type="Proteomes" id="UP000051887"/>
    </source>
</evidence>
<dbReference type="InterPro" id="IPR000498">
    <property type="entry name" value="OmpA-like_TM_dom"/>
</dbReference>
<proteinExistence type="predicted"/>
<evidence type="ECO:0000256" key="1">
    <source>
        <dbReference type="SAM" id="SignalP"/>
    </source>
</evidence>
<dbReference type="GO" id="GO:0009279">
    <property type="term" value="C:cell outer membrane"/>
    <property type="evidence" value="ECO:0007669"/>
    <property type="project" value="InterPro"/>
</dbReference>
<protein>
    <recommendedName>
        <fullName evidence="2">Outer membrane protein OmpA-like transmembrane domain-containing protein</fullName>
    </recommendedName>
</protein>
<keyword evidence="1" id="KW-0732">Signal</keyword>
<dbReference type="Pfam" id="PF01389">
    <property type="entry name" value="OmpA_membrane"/>
    <property type="match status" value="1"/>
</dbReference>
<organism evidence="4 6">
    <name type="scientific">Thalassovita autumnalis</name>
    <dbReference type="NCBI Taxonomy" id="2072972"/>
    <lineage>
        <taxon>Bacteria</taxon>
        <taxon>Pseudomonadati</taxon>
        <taxon>Pseudomonadota</taxon>
        <taxon>Alphaproteobacteria</taxon>
        <taxon>Rhodobacterales</taxon>
        <taxon>Roseobacteraceae</taxon>
        <taxon>Thalassovita</taxon>
    </lineage>
</organism>
<reference evidence="4 6" key="2">
    <citation type="submission" date="2015-09" db="EMBL/GenBank/DDBJ databases">
        <authorList>
            <consortium name="Swine Surveillance"/>
        </authorList>
    </citation>
    <scope>NUCLEOTIDE SEQUENCE [LARGE SCALE GENOMIC DNA]</scope>
    <source>
        <strain evidence="4 6">5120</strain>
    </source>
</reference>
<feature type="chain" id="PRO_5009790935" description="Outer membrane protein OmpA-like transmembrane domain-containing protein" evidence="1">
    <location>
        <begin position="26"/>
        <end position="221"/>
    </location>
</feature>
<name>A0A0N7LWS6_9RHOB</name>
<feature type="signal peptide" evidence="1">
    <location>
        <begin position="1"/>
        <end position="25"/>
    </location>
</feature>
<dbReference type="OrthoDB" id="9810784at2"/>
<feature type="domain" description="Outer membrane protein OmpA-like transmembrane" evidence="2">
    <location>
        <begin position="135"/>
        <end position="221"/>
    </location>
</feature>
<reference evidence="3 5" key="1">
    <citation type="submission" date="2015-09" db="EMBL/GenBank/DDBJ databases">
        <authorList>
            <person name="Rodrigo-Torres L."/>
            <person name="Arahal D.R."/>
        </authorList>
    </citation>
    <scope>NUCLEOTIDE SEQUENCE [LARGE SCALE GENOMIC DNA]</scope>
    <source>
        <strain evidence="3 5">CECT 5118</strain>
    </source>
</reference>